<keyword evidence="1" id="KW-0597">Phosphoprotein</keyword>
<keyword evidence="5" id="KW-1185">Reference proteome</keyword>
<proteinExistence type="predicted"/>
<sequence length="257" mass="28540">MARHSDKNTFFIVSGDQGRIASLTETLGKNFANSSVFHACDWFDVKYKVDNVRPRMIFIDEFLPRGSGMEILAKILKEKNNAESHIVIMSYAADPSLYPQEVQKGRVQFLREPDSEEAIIACVSKVIAPKQTASSKSSKASDFKLIHLTKGDVLFKEGEDTRVVYIVKNGILRAYADSREGSRVDLGDINSGEFVGEMGHFNHEPRSATVEALTDVELIEIPMSSLDNVIFSKPSWAKALVKTLAQRLKKANKALAS</sequence>
<dbReference type="SUPFAM" id="SSF52172">
    <property type="entry name" value="CheY-like"/>
    <property type="match status" value="1"/>
</dbReference>
<dbReference type="CDD" id="cd00038">
    <property type="entry name" value="CAP_ED"/>
    <property type="match status" value="1"/>
</dbReference>
<feature type="domain" description="Response regulatory" evidence="3">
    <location>
        <begin position="9"/>
        <end position="127"/>
    </location>
</feature>
<dbReference type="InterPro" id="IPR000595">
    <property type="entry name" value="cNMP-bd_dom"/>
</dbReference>
<dbReference type="InterPro" id="IPR011006">
    <property type="entry name" value="CheY-like_superfamily"/>
</dbReference>
<dbReference type="InterPro" id="IPR014710">
    <property type="entry name" value="RmlC-like_jellyroll"/>
</dbReference>
<gene>
    <name evidence="4" type="ORF">NWE73_02305</name>
</gene>
<dbReference type="Gene3D" id="3.40.50.2300">
    <property type="match status" value="1"/>
</dbReference>
<evidence type="ECO:0000313" key="5">
    <source>
        <dbReference type="Proteomes" id="UP001152321"/>
    </source>
</evidence>
<dbReference type="PANTHER" id="PTHR24567:SF26">
    <property type="entry name" value="REGULATORY PROTEIN YEIL"/>
    <property type="match status" value="1"/>
</dbReference>
<feature type="domain" description="Cyclic nucleotide-binding" evidence="2">
    <location>
        <begin position="147"/>
        <end position="247"/>
    </location>
</feature>
<dbReference type="InterPro" id="IPR050397">
    <property type="entry name" value="Env_Response_Regulators"/>
</dbReference>
<dbReference type="Gene3D" id="2.60.120.10">
    <property type="entry name" value="Jelly Rolls"/>
    <property type="match status" value="1"/>
</dbReference>
<evidence type="ECO:0000259" key="2">
    <source>
        <dbReference type="PROSITE" id="PS50042"/>
    </source>
</evidence>
<name>A0ABT6DH56_9BACT</name>
<dbReference type="SUPFAM" id="SSF51206">
    <property type="entry name" value="cAMP-binding domain-like"/>
    <property type="match status" value="1"/>
</dbReference>
<dbReference type="Proteomes" id="UP001152321">
    <property type="component" value="Unassembled WGS sequence"/>
</dbReference>
<dbReference type="PANTHER" id="PTHR24567">
    <property type="entry name" value="CRP FAMILY TRANSCRIPTIONAL REGULATORY PROTEIN"/>
    <property type="match status" value="1"/>
</dbReference>
<accession>A0ABT6DH56</accession>
<dbReference type="Pfam" id="PF00027">
    <property type="entry name" value="cNMP_binding"/>
    <property type="match status" value="1"/>
</dbReference>
<feature type="modified residue" description="4-aspartylphosphate" evidence="1">
    <location>
        <position position="60"/>
    </location>
</feature>
<evidence type="ECO:0000259" key="3">
    <source>
        <dbReference type="PROSITE" id="PS50110"/>
    </source>
</evidence>
<reference evidence="4" key="1">
    <citation type="submission" date="2022-08" db="EMBL/GenBank/DDBJ databases">
        <title>Novel Bdellovibrio Species Isolated from Svalbard: Designation Bdellovibrio svalbardensis.</title>
        <authorList>
            <person name="Mitchell R.J."/>
            <person name="Choi S.Y."/>
        </authorList>
    </citation>
    <scope>NUCLEOTIDE SEQUENCE</scope>
    <source>
        <strain evidence="4">PAP01</strain>
    </source>
</reference>
<protein>
    <submittedName>
        <fullName evidence="4">Cyclic nucleotide-binding domain-containing protein</fullName>
    </submittedName>
</protein>
<evidence type="ECO:0000256" key="1">
    <source>
        <dbReference type="PROSITE-ProRule" id="PRU00169"/>
    </source>
</evidence>
<dbReference type="PROSITE" id="PS50110">
    <property type="entry name" value="RESPONSE_REGULATORY"/>
    <property type="match status" value="1"/>
</dbReference>
<dbReference type="InterPro" id="IPR018490">
    <property type="entry name" value="cNMP-bd_dom_sf"/>
</dbReference>
<organism evidence="4 5">
    <name type="scientific">Bdellovibrio svalbardensis</name>
    <dbReference type="NCBI Taxonomy" id="2972972"/>
    <lineage>
        <taxon>Bacteria</taxon>
        <taxon>Pseudomonadati</taxon>
        <taxon>Bdellovibrionota</taxon>
        <taxon>Bdellovibrionia</taxon>
        <taxon>Bdellovibrionales</taxon>
        <taxon>Pseudobdellovibrionaceae</taxon>
        <taxon>Bdellovibrio</taxon>
    </lineage>
</organism>
<dbReference type="PROSITE" id="PS50042">
    <property type="entry name" value="CNMP_BINDING_3"/>
    <property type="match status" value="1"/>
</dbReference>
<dbReference type="InterPro" id="IPR001789">
    <property type="entry name" value="Sig_transdc_resp-reg_receiver"/>
</dbReference>
<dbReference type="RefSeq" id="WP_277576652.1">
    <property type="nucleotide sequence ID" value="NZ_JANRMI010000001.1"/>
</dbReference>
<evidence type="ECO:0000313" key="4">
    <source>
        <dbReference type="EMBL" id="MDG0815176.1"/>
    </source>
</evidence>
<dbReference type="EMBL" id="JANRMI010000001">
    <property type="protein sequence ID" value="MDG0815176.1"/>
    <property type="molecule type" value="Genomic_DNA"/>
</dbReference>
<dbReference type="SMART" id="SM00100">
    <property type="entry name" value="cNMP"/>
    <property type="match status" value="1"/>
</dbReference>
<comment type="caution">
    <text evidence="4">The sequence shown here is derived from an EMBL/GenBank/DDBJ whole genome shotgun (WGS) entry which is preliminary data.</text>
</comment>